<reference evidence="9 10" key="1">
    <citation type="submission" date="2024-02" db="EMBL/GenBank/DDBJ databases">
        <authorList>
            <person name="Chen Y."/>
            <person name="Shah S."/>
            <person name="Dougan E. K."/>
            <person name="Thang M."/>
            <person name="Chan C."/>
        </authorList>
    </citation>
    <scope>NUCLEOTIDE SEQUENCE [LARGE SCALE GENOMIC DNA]</scope>
</reference>
<comment type="caution">
    <text evidence="9">The sequence shown here is derived from an EMBL/GenBank/DDBJ whole genome shotgun (WGS) entry which is preliminary data.</text>
</comment>
<keyword evidence="5" id="KW-0862">Zinc</keyword>
<keyword evidence="3 7" id="KW-1133">Transmembrane helix</keyword>
<dbReference type="SUPFAM" id="SSF56672">
    <property type="entry name" value="DNA/RNA polymerases"/>
    <property type="match status" value="1"/>
</dbReference>
<evidence type="ECO:0000256" key="1">
    <source>
        <dbReference type="ARBA" id="ARBA00004141"/>
    </source>
</evidence>
<evidence type="ECO:0000256" key="7">
    <source>
        <dbReference type="SAM" id="Phobius"/>
    </source>
</evidence>
<dbReference type="PANTHER" id="PTHR33050">
    <property type="entry name" value="REVERSE TRANSCRIPTASE DOMAIN-CONTAINING PROTEIN"/>
    <property type="match status" value="1"/>
</dbReference>
<comment type="subcellular location">
    <subcellularLocation>
        <location evidence="1">Membrane</location>
        <topology evidence="1">Multi-pass membrane protein</topology>
    </subcellularLocation>
</comment>
<evidence type="ECO:0000313" key="9">
    <source>
        <dbReference type="EMBL" id="CAK9018357.1"/>
    </source>
</evidence>
<dbReference type="InterPro" id="IPR000571">
    <property type="entry name" value="Znf_CCCH"/>
</dbReference>
<evidence type="ECO:0000259" key="8">
    <source>
        <dbReference type="PROSITE" id="PS50103"/>
    </source>
</evidence>
<dbReference type="InterPro" id="IPR011010">
    <property type="entry name" value="DNA_brk_join_enz"/>
</dbReference>
<organism evidence="9 10">
    <name type="scientific">Durusdinium trenchii</name>
    <dbReference type="NCBI Taxonomy" id="1381693"/>
    <lineage>
        <taxon>Eukaryota</taxon>
        <taxon>Sar</taxon>
        <taxon>Alveolata</taxon>
        <taxon>Dinophyceae</taxon>
        <taxon>Suessiales</taxon>
        <taxon>Symbiodiniaceae</taxon>
        <taxon>Durusdinium</taxon>
    </lineage>
</organism>
<feature type="domain" description="C3H1-type" evidence="8">
    <location>
        <begin position="1106"/>
        <end position="1134"/>
    </location>
</feature>
<keyword evidence="4 7" id="KW-0472">Membrane</keyword>
<accession>A0ABP0JV76</accession>
<dbReference type="PROSITE" id="PS50103">
    <property type="entry name" value="ZF_C3H1"/>
    <property type="match status" value="1"/>
</dbReference>
<feature type="transmembrane region" description="Helical" evidence="7">
    <location>
        <begin position="1486"/>
        <end position="1504"/>
    </location>
</feature>
<evidence type="ECO:0000313" key="10">
    <source>
        <dbReference type="Proteomes" id="UP001642464"/>
    </source>
</evidence>
<protein>
    <submittedName>
        <fullName evidence="9">TPR_REGION domain-containing protein</fullName>
    </submittedName>
</protein>
<dbReference type="InterPro" id="IPR027359">
    <property type="entry name" value="Volt_channel_dom_sf"/>
</dbReference>
<evidence type="ECO:0000256" key="2">
    <source>
        <dbReference type="ARBA" id="ARBA00022692"/>
    </source>
</evidence>
<feature type="compositionally biased region" description="Polar residues" evidence="6">
    <location>
        <begin position="36"/>
        <end position="55"/>
    </location>
</feature>
<name>A0ABP0JV76_9DINO</name>
<feature type="region of interest" description="Disordered" evidence="6">
    <location>
        <begin position="98"/>
        <end position="123"/>
    </location>
</feature>
<keyword evidence="2 7" id="KW-0812">Transmembrane</keyword>
<dbReference type="EMBL" id="CAXAMM010008768">
    <property type="protein sequence ID" value="CAK9018357.1"/>
    <property type="molecule type" value="Genomic_DNA"/>
</dbReference>
<sequence length="1742" mass="193001">MRPLYSPVEESPGDDAKKTNALDLLKEVGLPRGQGDSISSPTIRSYVDPSNSNDAKPQELRGTASLHSSMLKELRQLYKQLRVELKDDIYELVEQVKAEQVSRSTPGLDQPRGTSGYSGRGVTSADDLRAAGVAERFGGRLDSKEETEATSFAHPHVPDERVTFEDVEDVEDESGDGKRTAWEESRPNIRASVASCASFSARARLKRTTTTHSLDHVKEDWAREFGQGERTPAVPLGKSRYPSSVDLIKASLDVDEDAGWVERMVTQDYFDYVMGFILALNAIIVGVQVDLVSREARDPAWSRVIDLTFCSIFVIELLLRTKAYGKKFFSMWLASRDVSSLRPGLPCPKRQRGFSHSPALAPSEIAAAPAIEYVGASRWAMTLHVRDSCASAARSDEFESQKWVRLWAGLLEEFLPHAPNFVDLGGLAQPSLMRMLSKKAASTLRRHLPSWRLWLDFACHHEWPAYNPPLMDFVGYVQALLYNGKTARGAKNGIASLKFVAALMGWGAWLTTLGHSVVVAWCEPQASLSPRKEALPLPLSVVSAFETKIHKDLDSVVTKDTLALVAFLLMIWGALRFSDAQRLALGSCQIERGILRGWCYRTKTSKDGMPFGVLTLGIHDCWDKGVSHLCDHLGHGDFLIPGPSGARASFAYALGQFRKLLVAIGGLSTAQARNYTLHSLKTTGLTWALQLDVDHVQRNLETQASLRWEEPCALVGARCSLKTELVALVGVWYSRYGAVCSLERGAPGFAIFVCEQSCVLLLECGTPAMGEEGLCEEVIEAILKMGFKRKASFAHAFVDSNVFEDWLTRFKLKLVSFKDLDDAEWLTSPTCGDLRAFWKKSSGEELPAPASAKHLPLLGSLSLPAKFGAADREALLKVFESNYPGAALTPETTPFLPYLQTIQSQCQQKSWAWVAWRRILSEAALWGVQSRKAGTKKRDLTEVLAEAAGLCGEEWDLDMGGSPHRIFQILCTRAHAYALCGGGHLQNWLTYTHKFISHYSRKYGAGWRAPNPTEAEDADREVLTEVFKQVLRDGVSLDTALDCVVREDFFRHYLGPRPRLVQKALPGLEEDVVVKKPKRRLPQPLTDGKKQRDNQGKGKLTGEPKQRAQSQCFAFKKTGKCAFGADCKFQHAELDSVGRGAIAPRAEFPIPDGGGCASSADWLAPRGARDLLRDLRNQFQALVVSWGAVGRLQKHSREPSDEMLFSAMEVSEARQTLLTFLASKGFACSDMVSPHQPFLLDVWSALGAYCNDVDSSLPPLLVQGVPTGVVEPIPASGIWEPVCTEVDSQLDDLSIHVQPWRSGLDREDLTLDLMLKDVAAGHAFELLGGEAEAKLRWGDLVAAGKLGIAQPPGKKPRLIGDGTVSGANSRCVIEEKVRLPTFESVQRFMSLTQPGECWGALNFDVRGAHKLVKVAPAEQGLSCFVVKGRWFAYRSCYFGCRWAAYWFSRVGAFLVRHCHQFLWVKHGFFLYVDDGLALFPAGVCPLLATSLLLFLVALGVPLSWEKVRVGHLQSWIGWSFDWGLGQAELPDNKRQMLVGLLQDLTSVRRKVPRKHVERCVGLLVWFCGGAYWLKPWLQSLYQLLFKPVCVFRSLSTGQFGALLAKLTDGLYVSQDLRDCDVLRGWKLHSVWNCPVSTLDSEPLRTPRVRQGSISCVFYDYSQDMVPRNRASTWAAQFFLCAVERQVKIPLRVLEPDRGQAAADAFATQHHAGVGGWWCPSADVRKSEVSWFSEQLVPASLPA</sequence>
<dbReference type="Proteomes" id="UP001642464">
    <property type="component" value="Unassembled WGS sequence"/>
</dbReference>
<feature type="region of interest" description="Disordered" evidence="6">
    <location>
        <begin position="28"/>
        <end position="64"/>
    </location>
</feature>
<keyword evidence="10" id="KW-1185">Reference proteome</keyword>
<dbReference type="InterPro" id="IPR043502">
    <property type="entry name" value="DNA/RNA_pol_sf"/>
</dbReference>
<dbReference type="InterPro" id="IPR052055">
    <property type="entry name" value="Hepadnavirus_pol/RT"/>
</dbReference>
<feature type="zinc finger region" description="C3H1-type" evidence="5">
    <location>
        <begin position="1106"/>
        <end position="1134"/>
    </location>
</feature>
<gene>
    <name evidence="9" type="ORF">SCF082_LOCUS14051</name>
</gene>
<feature type="compositionally biased region" description="Basic and acidic residues" evidence="6">
    <location>
        <begin position="1087"/>
        <end position="1105"/>
    </location>
</feature>
<dbReference type="Gene3D" id="1.20.120.350">
    <property type="entry name" value="Voltage-gated potassium channels. Chain C"/>
    <property type="match status" value="1"/>
</dbReference>
<keyword evidence="5" id="KW-0479">Metal-binding</keyword>
<evidence type="ECO:0000256" key="4">
    <source>
        <dbReference type="ARBA" id="ARBA00023136"/>
    </source>
</evidence>
<evidence type="ECO:0000256" key="6">
    <source>
        <dbReference type="SAM" id="MobiDB-lite"/>
    </source>
</evidence>
<evidence type="ECO:0000256" key="5">
    <source>
        <dbReference type="PROSITE-ProRule" id="PRU00723"/>
    </source>
</evidence>
<feature type="transmembrane region" description="Helical" evidence="7">
    <location>
        <begin position="1556"/>
        <end position="1573"/>
    </location>
</feature>
<evidence type="ECO:0000256" key="3">
    <source>
        <dbReference type="ARBA" id="ARBA00022989"/>
    </source>
</evidence>
<proteinExistence type="predicted"/>
<dbReference type="SUPFAM" id="SSF56349">
    <property type="entry name" value="DNA breaking-rejoining enzymes"/>
    <property type="match status" value="1"/>
</dbReference>
<feature type="compositionally biased region" description="Polar residues" evidence="6">
    <location>
        <begin position="101"/>
        <end position="117"/>
    </location>
</feature>
<dbReference type="PANTHER" id="PTHR33050:SF7">
    <property type="entry name" value="RIBONUCLEASE H"/>
    <property type="match status" value="1"/>
</dbReference>
<feature type="region of interest" description="Disordered" evidence="6">
    <location>
        <begin position="1076"/>
        <end position="1105"/>
    </location>
</feature>
<keyword evidence="5" id="KW-0863">Zinc-finger</keyword>